<keyword evidence="1" id="KW-0732">Signal</keyword>
<name>A0A1H3E9F1_9ACTN</name>
<proteinExistence type="predicted"/>
<evidence type="ECO:0000313" key="2">
    <source>
        <dbReference type="EMBL" id="SDX75220.1"/>
    </source>
</evidence>
<dbReference type="InterPro" id="IPR013207">
    <property type="entry name" value="LGFP"/>
</dbReference>
<organism evidence="2 3">
    <name type="scientific">Geodermatophilus africanus</name>
    <dbReference type="NCBI Taxonomy" id="1137993"/>
    <lineage>
        <taxon>Bacteria</taxon>
        <taxon>Bacillati</taxon>
        <taxon>Actinomycetota</taxon>
        <taxon>Actinomycetes</taxon>
        <taxon>Geodermatophilales</taxon>
        <taxon>Geodermatophilaceae</taxon>
        <taxon>Geodermatophilus</taxon>
    </lineage>
</organism>
<sequence length="968" mass="101652">MRPRVRLLAPALVALGLALAFLAGSSPQPTGLHESADAHLFDPSSIISDDLFFNGSAMNPGEVQAFLDAMGVNCRTGTDGTPCLKNYWQDTTDRAGDQYCGPYAGRPQETAADIITKAGQACGISQKVLLVILQKEQSLVTTRGGDALYARRYREAMGYACPDNGSCNPAYNGFANQVYSAARRFQVYAKNPTSYAHRPGMTVDIRYYPEGVRPEDFNYQSRDCGKLRVYIRNQATAGLYNYTPYVPNRAALDAAPGTGDRCSTYGNRNFFLYYTDWFGNAQSGASSVTEKYTLLKASGVDLGAATSPVVCDLPNGGCRGSWQHGTIFWSQYTGAHVVRGAILQHFLALGGVPWLGYPTGDDSAAAVNPGYYTDFQGGSIYWSQATGAREVRGNLLEAWRAKGAQAGVLGYPVGGDEAVPGGFRSRFQGGTLYWSQGTGARMIRGALLARYEAAGGPRGIGFPVADERAAARGGAAVDLTGGAVYWNSATGARVVRGEILATWRRWGAESGALGYPTGDDQAYAAGFRTTFQGGHVYWSAPTGAHVLRGAILDRYLALGGAPALGFPTTDDVAAAGGGAKADLQGGAVYWSSATGARVVRGDILAKWRQWGAESGALGYPTGDDAAGPNGGYLTTFRGGTVWWSPSTGARVLRGAILDRYVAHGGPRVLGYPTTDDVAAAGGGAKADLQGGAVYWSSATGARVVRGDILAKWRQWGAESGALGYPTGDDAAGPNGGYLTTFRGGTVWWSPSTGAKVVRGAILQRYVTAGGPQELGYPSTDDVAAAGGGAKVELQGGAVYWSSATGARVVRGEILARWRQWGAESGALGYPTGDDTASPDGGYLTTFRGGTVFWSPSTGAKVVRGVLLERYLAAGGPQQLGYPTTDDGPTPGGGAEVELQRGAVYWSATTGAHVVAGEAARHYVELGETTSWLGYPTADTVETPTGTRTEFEHGVIDVTDQQVASAHRL</sequence>
<dbReference type="OrthoDB" id="9764271at2"/>
<evidence type="ECO:0000313" key="3">
    <source>
        <dbReference type="Proteomes" id="UP000198921"/>
    </source>
</evidence>
<feature type="chain" id="PRO_5038945648" evidence="1">
    <location>
        <begin position="23"/>
        <end position="968"/>
    </location>
</feature>
<feature type="signal peptide" evidence="1">
    <location>
        <begin position="1"/>
        <end position="22"/>
    </location>
</feature>
<gene>
    <name evidence="2" type="ORF">SAMN05660209_01099</name>
</gene>
<dbReference type="AlphaFoldDB" id="A0A1H3E9F1"/>
<dbReference type="Proteomes" id="UP000198921">
    <property type="component" value="Unassembled WGS sequence"/>
</dbReference>
<accession>A0A1H3E9F1</accession>
<dbReference type="RefSeq" id="WP_091152329.1">
    <property type="nucleotide sequence ID" value="NZ_FNOT01000003.1"/>
</dbReference>
<dbReference type="EMBL" id="FNOT01000003">
    <property type="protein sequence ID" value="SDX75220.1"/>
    <property type="molecule type" value="Genomic_DNA"/>
</dbReference>
<dbReference type="STRING" id="1137993.SAMN05660209_01099"/>
<dbReference type="Pfam" id="PF08310">
    <property type="entry name" value="LGFP"/>
    <property type="match status" value="12"/>
</dbReference>
<protein>
    <submittedName>
        <fullName evidence="2">Uncharacterized conserved protein, contains LGFP repeats</fullName>
    </submittedName>
</protein>
<reference evidence="3" key="1">
    <citation type="submission" date="2016-10" db="EMBL/GenBank/DDBJ databases">
        <authorList>
            <person name="Varghese N."/>
            <person name="Submissions S."/>
        </authorList>
    </citation>
    <scope>NUCLEOTIDE SEQUENCE [LARGE SCALE GENOMIC DNA]</scope>
    <source>
        <strain evidence="3">DSM 45422</strain>
    </source>
</reference>
<keyword evidence="3" id="KW-1185">Reference proteome</keyword>
<evidence type="ECO:0000256" key="1">
    <source>
        <dbReference type="SAM" id="SignalP"/>
    </source>
</evidence>